<organism evidence="2 3">
    <name type="scientific">Formosa agariphila (strain DSM 15362 / KCTC 12365 / LMG 23005 / KMM 3901 / M-2Alg 35-1)</name>
    <dbReference type="NCBI Taxonomy" id="1347342"/>
    <lineage>
        <taxon>Bacteria</taxon>
        <taxon>Pseudomonadati</taxon>
        <taxon>Bacteroidota</taxon>
        <taxon>Flavobacteriia</taxon>
        <taxon>Flavobacteriales</taxon>
        <taxon>Flavobacteriaceae</taxon>
        <taxon>Formosa</taxon>
    </lineage>
</organism>
<feature type="domain" description="DUF5916" evidence="1">
    <location>
        <begin position="247"/>
        <end position="652"/>
    </location>
</feature>
<sequence length="744" mass="84413">MSFFSRNFTVYRVLLFCVLFVTQSQLYSQNSDKSISVNYVENDDFIIDGVLDEAMWEQAIPTGDFTEYFPTDSKPAEYQTELRMLYNEGFLYIAVKGYAPGKNYKTPSYERDFSISGADIVNLMFDTYSDRTNAFLFGINPFGVEREGVIYRGGVTGDLDLNWNTKWKGESQIYDGYFISELKIPMSAFKFKAGITKWKFSAMRSDTQSNTKSSWSRVPQNQNQLNLGYFGDLIFEKPLQKTRNPISVIPYVTPSFTNRNYEGEKSFDFKAGFDAKIPIKSSLMLDLTVLPDFSSDDVVSGTNNVTQFEIKQDETRLFFIDNGDLFNGFGNTDNALPFYSRRVGFAKDKEGQDVVVPLSVGAKFTGKINNKLRIGILDVQTEEDKGEYIPSNNNLIIAAEQKVFNKSNISMFFINRQATNFNEESSGTEYNRVAGTDFNFFSKNNSVDGKAFFHKSFTPGIDGDAISAGTDLNVEKRTYSLGLTTQYVDNGFVSDLGYIKRSDILRANPSVKYNLYPKSDAINTIIFSGSYNGYWRASGGNDLREGYTALGAEINFTSGALVSLTGNKNYEYLYTPFDPVGAKGNGEPVPVGGYNTIDFDLDFNTDKRKAFWLEGTATYGSFYTGDKFSADVTFQYRYQPLFFVSVQIQYDDIKLPEPYSSGQIWYLGPTLNVTFSKTLFFNTDVQYSSQSDSFLLVSRLQWRYAPLSDVFLTFTDTDNTNPFELVERGLYLKVTYWLDINRRK</sequence>
<dbReference type="Pfam" id="PF19313">
    <property type="entry name" value="DUF5916"/>
    <property type="match status" value="1"/>
</dbReference>
<dbReference type="STRING" id="1347342.BN863_50"/>
<reference evidence="2 3" key="1">
    <citation type="journal article" date="2013" name="Appl. Environ. Microbiol.">
        <title>The genome of the alga-associated marine flavobacterium Formosa agariphila KMM 3901T reveals a broad potential for degradation of algal polysaccharides.</title>
        <authorList>
            <person name="Mann A.J."/>
            <person name="Hahnke R.L."/>
            <person name="Huang S."/>
            <person name="Werner J."/>
            <person name="Xing P."/>
            <person name="Barbeyron T."/>
            <person name="Huettel B."/>
            <person name="Stueber K."/>
            <person name="Reinhardt R."/>
            <person name="Harder J."/>
            <person name="Gloeckner F.O."/>
            <person name="Amann R.I."/>
            <person name="Teeling H."/>
        </authorList>
    </citation>
    <scope>NUCLEOTIDE SEQUENCE [LARGE SCALE GENOMIC DNA]</scope>
    <source>
        <strain evidence="3">DSM 15362 / KCTC 12365 / LMG 23005 / KMM 3901</strain>
    </source>
</reference>
<dbReference type="HOGENOM" id="CLU_016090_1_0_10"/>
<evidence type="ECO:0000313" key="2">
    <source>
        <dbReference type="EMBL" id="CDF77717.1"/>
    </source>
</evidence>
<evidence type="ECO:0000313" key="3">
    <source>
        <dbReference type="Proteomes" id="UP000016160"/>
    </source>
</evidence>
<keyword evidence="3" id="KW-1185">Reference proteome</keyword>
<dbReference type="Proteomes" id="UP000016160">
    <property type="component" value="Chromosome"/>
</dbReference>
<dbReference type="CDD" id="cd09618">
    <property type="entry name" value="CBM9_like_2"/>
    <property type="match status" value="1"/>
</dbReference>
<dbReference type="AlphaFoldDB" id="T2KG62"/>
<dbReference type="InterPro" id="IPR045670">
    <property type="entry name" value="DUF5916"/>
</dbReference>
<evidence type="ECO:0000259" key="1">
    <source>
        <dbReference type="Pfam" id="PF19313"/>
    </source>
</evidence>
<name>T2KG62_FORAG</name>
<dbReference type="PATRIC" id="fig|1347342.6.peg.5"/>
<dbReference type="Gene3D" id="2.60.40.1190">
    <property type="match status" value="1"/>
</dbReference>
<gene>
    <name evidence="2" type="ORF">BN863_50</name>
</gene>
<accession>T2KG62</accession>
<proteinExistence type="predicted"/>
<dbReference type="SUPFAM" id="SSF49344">
    <property type="entry name" value="CBD9-like"/>
    <property type="match status" value="1"/>
</dbReference>
<protein>
    <recommendedName>
        <fullName evidence="1">DUF5916 domain-containing protein</fullName>
    </recommendedName>
</protein>
<dbReference type="EMBL" id="HG315671">
    <property type="protein sequence ID" value="CDF77717.1"/>
    <property type="molecule type" value="Genomic_DNA"/>
</dbReference>
<dbReference type="eggNOG" id="COG2091">
    <property type="taxonomic scope" value="Bacteria"/>
</dbReference>